<protein>
    <submittedName>
        <fullName evidence="1">Uncharacterized protein</fullName>
    </submittedName>
</protein>
<accession>A0A6V7W4H1</accession>
<comment type="caution">
    <text evidence="1">The sequence shown here is derived from an EMBL/GenBank/DDBJ whole genome shotgun (WGS) entry which is preliminary data.</text>
</comment>
<dbReference type="AlphaFoldDB" id="A0A6V7W4H1"/>
<proteinExistence type="predicted"/>
<evidence type="ECO:0000313" key="2">
    <source>
        <dbReference type="Proteomes" id="UP000580250"/>
    </source>
</evidence>
<name>A0A6V7W4H1_MELEN</name>
<gene>
    <name evidence="1" type="ORF">MENT_LOCUS34102</name>
</gene>
<dbReference type="Proteomes" id="UP000580250">
    <property type="component" value="Unassembled WGS sequence"/>
</dbReference>
<dbReference type="EMBL" id="CAJEWN010000415">
    <property type="protein sequence ID" value="CAD2181922.1"/>
    <property type="molecule type" value="Genomic_DNA"/>
</dbReference>
<sequence>MAYYHSSNQTSLKLIVMEKQKRKMKLRENWEFWNMNIRINCIIKIN</sequence>
<organism evidence="1 2">
    <name type="scientific">Meloidogyne enterolobii</name>
    <name type="common">Root-knot nematode worm</name>
    <name type="synonym">Meloidogyne mayaguensis</name>
    <dbReference type="NCBI Taxonomy" id="390850"/>
    <lineage>
        <taxon>Eukaryota</taxon>
        <taxon>Metazoa</taxon>
        <taxon>Ecdysozoa</taxon>
        <taxon>Nematoda</taxon>
        <taxon>Chromadorea</taxon>
        <taxon>Rhabditida</taxon>
        <taxon>Tylenchina</taxon>
        <taxon>Tylenchomorpha</taxon>
        <taxon>Tylenchoidea</taxon>
        <taxon>Meloidogynidae</taxon>
        <taxon>Meloidogyninae</taxon>
        <taxon>Meloidogyne</taxon>
    </lineage>
</organism>
<evidence type="ECO:0000313" key="1">
    <source>
        <dbReference type="EMBL" id="CAD2181922.1"/>
    </source>
</evidence>
<reference evidence="1 2" key="1">
    <citation type="submission" date="2020-08" db="EMBL/GenBank/DDBJ databases">
        <authorList>
            <person name="Koutsovoulos G."/>
            <person name="Danchin GJ E."/>
        </authorList>
    </citation>
    <scope>NUCLEOTIDE SEQUENCE [LARGE SCALE GENOMIC DNA]</scope>
</reference>